<organism evidence="3">
    <name type="scientific">hydrothermal vent metagenome</name>
    <dbReference type="NCBI Taxonomy" id="652676"/>
    <lineage>
        <taxon>unclassified sequences</taxon>
        <taxon>metagenomes</taxon>
        <taxon>ecological metagenomes</taxon>
    </lineage>
</organism>
<dbReference type="Pfam" id="PF13672">
    <property type="entry name" value="PP2C_2"/>
    <property type="match status" value="1"/>
</dbReference>
<sequence>MELMMSNTAGVRLAVNGKTDIGRVREENEDAIRWHVDATLPFGYVVIADGMGGYSGGSLASRIAVETFSQVLDGLITPIFLACTPDQQNLMIHSAINNTVGKANQSIIDAKLENPQFAHMGTTLVLAVVWQDQLVVAHVGDSRAYMWSTAGIVQITKDHSVVQDMIDAGALTEEQARVSNVRNHITRALGVTEDVEPTIQSLTLNKSSLLLLCSDGLSEYFDNSELEHVLATHRPALECCYRLIDEANQCGGKDNISVGILEFTANSTASPVVTGSVPTGSGEDTTVRRDRPIH</sequence>
<dbReference type="PANTHER" id="PTHR13832:SF827">
    <property type="entry name" value="PROTEIN PHOSPHATASE 1L"/>
    <property type="match status" value="1"/>
</dbReference>
<evidence type="ECO:0000259" key="2">
    <source>
        <dbReference type="PROSITE" id="PS51746"/>
    </source>
</evidence>
<name>A0A160T9R8_9ZZZZ</name>
<feature type="region of interest" description="Disordered" evidence="1">
    <location>
        <begin position="271"/>
        <end position="294"/>
    </location>
</feature>
<dbReference type="InterPro" id="IPR001932">
    <property type="entry name" value="PPM-type_phosphatase-like_dom"/>
</dbReference>
<protein>
    <submittedName>
        <fullName evidence="3">Protein serine/threonine phosphatase PrpC, regulation of stationary phase</fullName>
    </submittedName>
</protein>
<dbReference type="NCBIfam" id="NF033484">
    <property type="entry name" value="Stp1_PP2C_phos"/>
    <property type="match status" value="1"/>
</dbReference>
<dbReference type="CDD" id="cd00143">
    <property type="entry name" value="PP2Cc"/>
    <property type="match status" value="1"/>
</dbReference>
<dbReference type="Gene3D" id="3.60.40.10">
    <property type="entry name" value="PPM-type phosphatase domain"/>
    <property type="match status" value="1"/>
</dbReference>
<feature type="compositionally biased region" description="Polar residues" evidence="1">
    <location>
        <begin position="271"/>
        <end position="284"/>
    </location>
</feature>
<evidence type="ECO:0000313" key="3">
    <source>
        <dbReference type="EMBL" id="CUS40965.1"/>
    </source>
</evidence>
<evidence type="ECO:0000256" key="1">
    <source>
        <dbReference type="SAM" id="MobiDB-lite"/>
    </source>
</evidence>
<accession>A0A160T9R8</accession>
<gene>
    <name evidence="3" type="ORF">MGWOODY_Tha2735</name>
</gene>
<feature type="compositionally biased region" description="Basic and acidic residues" evidence="1">
    <location>
        <begin position="285"/>
        <end position="294"/>
    </location>
</feature>
<dbReference type="InterPro" id="IPR036457">
    <property type="entry name" value="PPM-type-like_dom_sf"/>
</dbReference>
<dbReference type="AlphaFoldDB" id="A0A160T9R8"/>
<dbReference type="GO" id="GO:0004722">
    <property type="term" value="F:protein serine/threonine phosphatase activity"/>
    <property type="evidence" value="ECO:0007669"/>
    <property type="project" value="InterPro"/>
</dbReference>
<dbReference type="PROSITE" id="PS51746">
    <property type="entry name" value="PPM_2"/>
    <property type="match status" value="1"/>
</dbReference>
<dbReference type="PANTHER" id="PTHR13832">
    <property type="entry name" value="PROTEIN PHOSPHATASE 2C"/>
    <property type="match status" value="1"/>
</dbReference>
<dbReference type="InterPro" id="IPR015655">
    <property type="entry name" value="PP2C"/>
</dbReference>
<feature type="domain" description="PPM-type phosphatase" evidence="2">
    <location>
        <begin position="12"/>
        <end position="263"/>
    </location>
</feature>
<dbReference type="SMART" id="SM00331">
    <property type="entry name" value="PP2C_SIG"/>
    <property type="match status" value="1"/>
</dbReference>
<reference evidence="3" key="1">
    <citation type="submission" date="2015-10" db="EMBL/GenBank/DDBJ databases">
        <authorList>
            <person name="Gilbert D.G."/>
        </authorList>
    </citation>
    <scope>NUCLEOTIDE SEQUENCE</scope>
</reference>
<dbReference type="SMART" id="SM00332">
    <property type="entry name" value="PP2Cc"/>
    <property type="match status" value="1"/>
</dbReference>
<dbReference type="SUPFAM" id="SSF81606">
    <property type="entry name" value="PP2C-like"/>
    <property type="match status" value="1"/>
</dbReference>
<proteinExistence type="predicted"/>
<dbReference type="EMBL" id="CZQC01000030">
    <property type="protein sequence ID" value="CUS40965.1"/>
    <property type="molecule type" value="Genomic_DNA"/>
</dbReference>